<dbReference type="AlphaFoldDB" id="A0A0H3J4A6"/>
<reference evidence="5 6" key="3">
    <citation type="journal article" name="Genome Announc.">
        <title>Improved Draft Genome Sequence of Clostridium pasteurianum Strain ATCC 6013 (DSM 525) Using a Hybrid Next-Generation Sequencing Approach.</title>
        <authorList>
            <person name="Pyne M.E."/>
            <person name="Utturkar S."/>
            <person name="Brown S.D."/>
            <person name="Moo-Young M."/>
            <person name="Chung D.A."/>
            <person name="Chou C.P."/>
        </authorList>
    </citation>
    <scope>NUCLEOTIDE SEQUENCE [LARGE SCALE GENOMIC DNA]</scope>
    <source>
        <strain evidence="5 6">ATCC 6013</strain>
    </source>
</reference>
<keyword evidence="7" id="KW-1185">Reference proteome</keyword>
<dbReference type="GeneID" id="93073797"/>
<evidence type="ECO:0000313" key="5">
    <source>
        <dbReference type="EMBL" id="KRU12298.1"/>
    </source>
</evidence>
<dbReference type="KEGG" id="cpat:CLPA_c16320"/>
<evidence type="ECO:0000256" key="2">
    <source>
        <dbReference type="ARBA" id="ARBA00005806"/>
    </source>
</evidence>
<evidence type="ECO:0000313" key="4">
    <source>
        <dbReference type="EMBL" id="AJA51695.1"/>
    </source>
</evidence>
<evidence type="ECO:0000256" key="1">
    <source>
        <dbReference type="ARBA" id="ARBA00001966"/>
    </source>
</evidence>
<keyword evidence="3" id="KW-0411">Iron-sulfur</keyword>
<gene>
    <name evidence="4" type="ORF">CLPA_c16320</name>
    <name evidence="5" type="ORF">CP6013_01545</name>
</gene>
<evidence type="ECO:0000256" key="3">
    <source>
        <dbReference type="ARBA" id="ARBA00023014"/>
    </source>
</evidence>
<name>A0A0H3J4A6_CLOPA</name>
<dbReference type="Gene3D" id="3.40.50.11900">
    <property type="match status" value="1"/>
</dbReference>
<dbReference type="GO" id="GO:0016836">
    <property type="term" value="F:hydro-lyase activity"/>
    <property type="evidence" value="ECO:0007669"/>
    <property type="project" value="UniProtKB-ARBA"/>
</dbReference>
<dbReference type="PANTHER" id="PTHR30548">
    <property type="entry name" value="2-HYDROXYGLUTARYL-COA DEHYDRATASE, D-COMPONENT-RELATED"/>
    <property type="match status" value="1"/>
</dbReference>
<organism evidence="4 7">
    <name type="scientific">Clostridium pasteurianum DSM 525 = ATCC 6013</name>
    <dbReference type="NCBI Taxonomy" id="1262449"/>
    <lineage>
        <taxon>Bacteria</taxon>
        <taxon>Bacillati</taxon>
        <taxon>Bacillota</taxon>
        <taxon>Clostridia</taxon>
        <taxon>Eubacteriales</taxon>
        <taxon>Clostridiaceae</taxon>
        <taxon>Clostridium</taxon>
    </lineage>
</organism>
<dbReference type="GO" id="GO:0051536">
    <property type="term" value="F:iron-sulfur cluster binding"/>
    <property type="evidence" value="ECO:0007669"/>
    <property type="project" value="UniProtKB-KW"/>
</dbReference>
<dbReference type="Proteomes" id="UP000028042">
    <property type="component" value="Unassembled WGS sequence"/>
</dbReference>
<sequence>MKKIGITTTVPIEILIAAGYEVKDLNNIFITDDNYDKYIDYAERDGFPKSSCAFKKGVYGAALKEGFKEIIGVTEGDCSNTKALEEVLRMKGIKVYPFAYPQSHDLKDLKKSLDNFMNIFNVSFEQVEKVRRRLIDIRKLIKKLDKLTYIENKATSVENHIYQVSASDFDGDYEIFQKNLIDKIREIENRKPIKKKLRLGYIGTPPMTLDLYDYVEKFDARFVYNEIQREFSFPRAIDCQNIYEQYHNYTYPYDINFRLKEIKKQISERKIDAIIHYTQAFCYRQIEHIVIKDCINIPVLNIEGDKLNVLDARTKLRIEAFLDMIIDLKEMKR</sequence>
<keyword evidence="3" id="KW-0479">Metal-binding</keyword>
<comment type="cofactor">
    <cofactor evidence="1">
        <name>[4Fe-4S] cluster</name>
        <dbReference type="ChEBI" id="CHEBI:49883"/>
    </cofactor>
</comment>
<comment type="similarity">
    <text evidence="2">Belongs to the FldB/FldC dehydratase alpha/beta subunit family.</text>
</comment>
<dbReference type="eggNOG" id="COG1775">
    <property type="taxonomic scope" value="Bacteria"/>
</dbReference>
<evidence type="ECO:0000313" key="7">
    <source>
        <dbReference type="Proteomes" id="UP000030905"/>
    </source>
</evidence>
<dbReference type="InterPro" id="IPR010327">
    <property type="entry name" value="FldB/FldC_alpha/beta"/>
</dbReference>
<accession>A0A0H3J4A6</accession>
<evidence type="ECO:0000313" key="6">
    <source>
        <dbReference type="Proteomes" id="UP000028042"/>
    </source>
</evidence>
<protein>
    <submittedName>
        <fullName evidence="5">2-hydroxyglutaryl-CoA dehydratase D-component</fullName>
    </submittedName>
    <submittedName>
        <fullName evidence="4">Putative 2-hydroxyglutaryl-CoA dehydratase subunit</fullName>
    </submittedName>
</protein>
<dbReference type="PATRIC" id="fig|1262449.3.peg.1470"/>
<reference evidence="4 7" key="1">
    <citation type="journal article" date="2015" name="Genome Announc.">
        <title>Complete Genome Sequence of the Nitrogen-Fixing and Solvent-Producing Clostridium pasteurianum DSM 525.</title>
        <authorList>
            <person name="Poehlein A."/>
            <person name="Grosse-Honebrink A."/>
            <person name="Zhang Y."/>
            <person name="Minton N.P."/>
            <person name="Daniel R."/>
        </authorList>
    </citation>
    <scope>NUCLEOTIDE SEQUENCE [LARGE SCALE GENOMIC DNA]</scope>
    <source>
        <strain evidence="4">DSM 525</strain>
        <strain evidence="7">DSM 525 / ATCC 6013</strain>
    </source>
</reference>
<dbReference type="Proteomes" id="UP000030905">
    <property type="component" value="Chromosome"/>
</dbReference>
<dbReference type="PANTHER" id="PTHR30548:SF3">
    <property type="entry name" value="2-HYDROXYACYL-COA DEHYDRATASE"/>
    <property type="match status" value="1"/>
</dbReference>
<dbReference type="EMBL" id="CP009268">
    <property type="protein sequence ID" value="AJA51695.1"/>
    <property type="molecule type" value="Genomic_DNA"/>
</dbReference>
<dbReference type="Gene3D" id="3.40.50.11890">
    <property type="match status" value="1"/>
</dbReference>
<dbReference type="Pfam" id="PF06050">
    <property type="entry name" value="HGD-D"/>
    <property type="match status" value="1"/>
</dbReference>
<dbReference type="KEGG" id="cpae:CPAST_c16320"/>
<dbReference type="RefSeq" id="WP_003443497.1">
    <property type="nucleotide sequence ID" value="NZ_ANZB01000004.1"/>
</dbReference>
<keyword evidence="3" id="KW-0408">Iron</keyword>
<reference evidence="5" key="2">
    <citation type="submission" date="2015-10" db="EMBL/GenBank/DDBJ databases">
        <title>Improved Draft Genome Sequence of Clostridium pasteurianum Strain ATCC 6013 (DSM 525) Using a Hybrid Next-Generation Sequencing Approach.</title>
        <authorList>
            <person name="Pyne M.E."/>
            <person name="Utturkar S.M."/>
            <person name="Brown S.D."/>
            <person name="Moo-Young M."/>
            <person name="Chung D.A."/>
            <person name="Chou P.C."/>
        </authorList>
    </citation>
    <scope>NUCLEOTIDE SEQUENCE</scope>
    <source>
        <strain evidence="5">ATCC 6013</strain>
    </source>
</reference>
<proteinExistence type="inferred from homology"/>
<dbReference type="EMBL" id="JPGY02000001">
    <property type="protein sequence ID" value="KRU12298.1"/>
    <property type="molecule type" value="Genomic_DNA"/>
</dbReference>